<proteinExistence type="predicted"/>
<keyword evidence="2" id="KW-1185">Reference proteome</keyword>
<sequence>VLCWLCKRKAQRRKRILAAGGDREGIVGASGLKANGSTTAAAAPGPLAAMYQANNPANRDADSVVGNSRERLVAKKEIHGLYQSAPSTTDSLRSGDNVDEDGNPIIIVNSGQQQDEMLEDAWLAAATNREPSDAAAASPVDASAAVRHGDSPAMQ</sequence>
<feature type="region of interest" description="Disordered" evidence="1">
    <location>
        <begin position="84"/>
        <end position="103"/>
    </location>
</feature>
<name>A0A1I8HAC3_9PLAT</name>
<evidence type="ECO:0000313" key="3">
    <source>
        <dbReference type="WBParaSite" id="maker-uti_cns_0005083-snap-gene-0.4-mRNA-1"/>
    </source>
</evidence>
<evidence type="ECO:0000313" key="2">
    <source>
        <dbReference type="Proteomes" id="UP000095280"/>
    </source>
</evidence>
<protein>
    <submittedName>
        <fullName evidence="3">LNP1</fullName>
    </submittedName>
</protein>
<feature type="region of interest" description="Disordered" evidence="1">
    <location>
        <begin position="129"/>
        <end position="155"/>
    </location>
</feature>
<dbReference type="Proteomes" id="UP000095280">
    <property type="component" value="Unplaced"/>
</dbReference>
<feature type="compositionally biased region" description="Low complexity" evidence="1">
    <location>
        <begin position="133"/>
        <end position="146"/>
    </location>
</feature>
<reference evidence="3" key="1">
    <citation type="submission" date="2016-11" db="UniProtKB">
        <authorList>
            <consortium name="WormBaseParasite"/>
        </authorList>
    </citation>
    <scope>IDENTIFICATION</scope>
</reference>
<dbReference type="AlphaFoldDB" id="A0A1I8HAC3"/>
<organism evidence="2 3">
    <name type="scientific">Macrostomum lignano</name>
    <dbReference type="NCBI Taxonomy" id="282301"/>
    <lineage>
        <taxon>Eukaryota</taxon>
        <taxon>Metazoa</taxon>
        <taxon>Spiralia</taxon>
        <taxon>Lophotrochozoa</taxon>
        <taxon>Platyhelminthes</taxon>
        <taxon>Rhabditophora</taxon>
        <taxon>Macrostomorpha</taxon>
        <taxon>Macrostomida</taxon>
        <taxon>Macrostomidae</taxon>
        <taxon>Macrostomum</taxon>
    </lineage>
</organism>
<evidence type="ECO:0000256" key="1">
    <source>
        <dbReference type="SAM" id="MobiDB-lite"/>
    </source>
</evidence>
<feature type="compositionally biased region" description="Polar residues" evidence="1">
    <location>
        <begin position="84"/>
        <end position="94"/>
    </location>
</feature>
<accession>A0A1I8HAC3</accession>
<dbReference type="WBParaSite" id="maker-uti_cns_0005083-snap-gene-0.4-mRNA-1">
    <property type="protein sequence ID" value="maker-uti_cns_0005083-snap-gene-0.4-mRNA-1"/>
    <property type="gene ID" value="maker-uti_cns_0005083-snap-gene-0.4"/>
</dbReference>